<dbReference type="AlphaFoldDB" id="A0A392MEU1"/>
<dbReference type="InterPro" id="IPR032675">
    <property type="entry name" value="LRR_dom_sf"/>
</dbReference>
<reference evidence="2 3" key="1">
    <citation type="journal article" date="2018" name="Front. Plant Sci.">
        <title>Red Clover (Trifolium pratense) and Zigzag Clover (T. medium) - A Picture of Genomic Similarities and Differences.</title>
        <authorList>
            <person name="Dluhosova J."/>
            <person name="Istvanek J."/>
            <person name="Nedelnik J."/>
            <person name="Repkova J."/>
        </authorList>
    </citation>
    <scope>NUCLEOTIDE SEQUENCE [LARGE SCALE GENOMIC DNA]</scope>
    <source>
        <strain evidence="3">cv. 10/8</strain>
        <tissue evidence="2">Leaf</tissue>
    </source>
</reference>
<name>A0A392MEU1_9FABA</name>
<evidence type="ECO:0000313" key="3">
    <source>
        <dbReference type="Proteomes" id="UP000265520"/>
    </source>
</evidence>
<dbReference type="PANTHER" id="PTHR47186">
    <property type="entry name" value="LEUCINE-RICH REPEAT-CONTAINING PROTEIN 57"/>
    <property type="match status" value="1"/>
</dbReference>
<dbReference type="EMBL" id="LXQA010009161">
    <property type="protein sequence ID" value="MCH85801.1"/>
    <property type="molecule type" value="Genomic_DNA"/>
</dbReference>
<sequence>MPSEMSKLTRLQHLSCFVVGKHEKKGVKELGTLSDLHGSLSIKKLENINNNFEALEARIMDKKYLEELELEWSIDAEDNIQNSQSEMDILGNLQPGKYLKRLDIDGYRGTRFPEWVGDPSYQNLTELSLYGCQNCFMLPPLGQIHSLKNLTICGMSMLKTIEPEFFKNGDYFSETPFPSLEHLMFDDMSCWEVWNHPRESYASFSVLKSLVIRGCPRLRGNLPTHLHALETIEIEVCNQLASSLPRAPSMRKLVIHESNKVALQELPLSLKELRIKGREITESIFEAIAITLQTSLRTLDIRNCSSTMSFPGDCLPASLKSLYLENCRNLDFPKQSPEHESLQYLCIDRSCDSLTTLPLEILQNLNHLFIRNCENIKCLSASKVFQNLVDIEIRECSKFVSFPREGLSAPNLTSLYVSRCVNLKSLPCRANTLLPKLEKVTISNCSEMETFPEGGMPPSLRSLYIRNCEKLMRSSSLTSMDMLMHLSIGGPCDGVESFSKGGDFSTSHPSRN</sequence>
<evidence type="ECO:0000259" key="1">
    <source>
        <dbReference type="Pfam" id="PF25019"/>
    </source>
</evidence>
<gene>
    <name evidence="2" type="ORF">A2U01_0006652</name>
</gene>
<dbReference type="Proteomes" id="UP000265520">
    <property type="component" value="Unassembled WGS sequence"/>
</dbReference>
<keyword evidence="3" id="KW-1185">Reference proteome</keyword>
<dbReference type="PANTHER" id="PTHR47186:SF42">
    <property type="entry name" value="DISEASE RESISTANCE RPP13-LIKE PROTEIN 1"/>
    <property type="match status" value="1"/>
</dbReference>
<proteinExistence type="predicted"/>
<protein>
    <submittedName>
        <fullName evidence="2">NB-LRR type disease resistance protein Rps1-k-2</fullName>
    </submittedName>
</protein>
<dbReference type="SUPFAM" id="SSF52058">
    <property type="entry name" value="L domain-like"/>
    <property type="match status" value="2"/>
</dbReference>
<organism evidence="2 3">
    <name type="scientific">Trifolium medium</name>
    <dbReference type="NCBI Taxonomy" id="97028"/>
    <lineage>
        <taxon>Eukaryota</taxon>
        <taxon>Viridiplantae</taxon>
        <taxon>Streptophyta</taxon>
        <taxon>Embryophyta</taxon>
        <taxon>Tracheophyta</taxon>
        <taxon>Spermatophyta</taxon>
        <taxon>Magnoliopsida</taxon>
        <taxon>eudicotyledons</taxon>
        <taxon>Gunneridae</taxon>
        <taxon>Pentapetalae</taxon>
        <taxon>rosids</taxon>
        <taxon>fabids</taxon>
        <taxon>Fabales</taxon>
        <taxon>Fabaceae</taxon>
        <taxon>Papilionoideae</taxon>
        <taxon>50 kb inversion clade</taxon>
        <taxon>NPAAA clade</taxon>
        <taxon>Hologalegina</taxon>
        <taxon>IRL clade</taxon>
        <taxon>Trifolieae</taxon>
        <taxon>Trifolium</taxon>
    </lineage>
</organism>
<dbReference type="InterPro" id="IPR056789">
    <property type="entry name" value="LRR_R13L1-DRL21"/>
</dbReference>
<dbReference type="Pfam" id="PF25019">
    <property type="entry name" value="LRR_R13L1-DRL21"/>
    <property type="match status" value="1"/>
</dbReference>
<feature type="domain" description="R13L1/DRL21-like LRR repeat region" evidence="1">
    <location>
        <begin position="28"/>
        <end position="155"/>
    </location>
</feature>
<accession>A0A392MEU1</accession>
<dbReference type="Gene3D" id="3.80.10.10">
    <property type="entry name" value="Ribonuclease Inhibitor"/>
    <property type="match status" value="2"/>
</dbReference>
<comment type="caution">
    <text evidence="2">The sequence shown here is derived from an EMBL/GenBank/DDBJ whole genome shotgun (WGS) entry which is preliminary data.</text>
</comment>
<evidence type="ECO:0000313" key="2">
    <source>
        <dbReference type="EMBL" id="MCH85801.1"/>
    </source>
</evidence>